<dbReference type="Proteomes" id="UP000074356">
    <property type="component" value="Unassembled WGS sequence"/>
</dbReference>
<name>M1VDB4_STRSU</name>
<evidence type="ECO:0000313" key="6">
    <source>
        <dbReference type="Proteomes" id="UP000315224"/>
    </source>
</evidence>
<dbReference type="EMBL" id="AB737820">
    <property type="protein sequence ID" value="BAM94610.1"/>
    <property type="molecule type" value="Genomic_DNA"/>
</dbReference>
<reference evidence="2" key="2">
    <citation type="journal article" date="2013" name="Appl. Environ. Microbiol.">
        <title>Genetic analysis of capsular polysaccharide synthesis gene clusters from all serotypes of Streptococcus suis: potential mechanisms for generation of capsular variation.</title>
        <authorList>
            <person name="Okura M."/>
            <person name="Takamatsu D."/>
            <person name="Maruyama F."/>
            <person name="Nozawa T."/>
            <person name="Nakagawa I."/>
            <person name="Osaki M."/>
            <person name="Sekizaki T."/>
            <person name="Gottschalk M."/>
            <person name="Kumagai Y."/>
            <person name="Hamada S."/>
        </authorList>
    </citation>
    <scope>NUCLEOTIDE SEQUENCE</scope>
    <source>
        <strain evidence="2">8830</strain>
    </source>
</reference>
<dbReference type="SUPFAM" id="SSF52540">
    <property type="entry name" value="P-loop containing nucleoside triphosphate hydrolases"/>
    <property type="match status" value="1"/>
</dbReference>
<organism evidence="2">
    <name type="scientific">Streptococcus suis</name>
    <dbReference type="NCBI Taxonomy" id="1307"/>
    <lineage>
        <taxon>Bacteria</taxon>
        <taxon>Bacillati</taxon>
        <taxon>Bacillota</taxon>
        <taxon>Bacilli</taxon>
        <taxon>Lactobacillales</taxon>
        <taxon>Streptococcaceae</taxon>
        <taxon>Streptococcus</taxon>
    </lineage>
</organism>
<evidence type="ECO:0000313" key="2">
    <source>
        <dbReference type="EMBL" id="BAM94610.1"/>
    </source>
</evidence>
<dbReference type="EMBL" id="VIEK01000003">
    <property type="protein sequence ID" value="TQE89402.1"/>
    <property type="molecule type" value="Genomic_DNA"/>
</dbReference>
<dbReference type="Gene3D" id="3.40.50.300">
    <property type="entry name" value="P-loop containing nucleotide triphosphate hydrolases"/>
    <property type="match status" value="1"/>
</dbReference>
<evidence type="ECO:0000313" key="3">
    <source>
        <dbReference type="EMBL" id="CYV79729.1"/>
    </source>
</evidence>
<dbReference type="EMBL" id="JX961642">
    <property type="protein sequence ID" value="AGB58269.1"/>
    <property type="molecule type" value="Genomic_DNA"/>
</dbReference>
<dbReference type="EMBL" id="FIIB01000018">
    <property type="protein sequence ID" value="CYV79729.1"/>
    <property type="molecule type" value="Genomic_DNA"/>
</dbReference>
<evidence type="ECO:0008006" key="7">
    <source>
        <dbReference type="Google" id="ProtNLM"/>
    </source>
</evidence>
<dbReference type="AlphaFoldDB" id="M1VDB4"/>
<evidence type="ECO:0000313" key="4">
    <source>
        <dbReference type="EMBL" id="TQE89402.1"/>
    </source>
</evidence>
<reference evidence="3 5" key="3">
    <citation type="submission" date="2016-02" db="EMBL/GenBank/DDBJ databases">
        <authorList>
            <consortium name="Pathogen Informatics"/>
        </authorList>
    </citation>
    <scope>NUCLEOTIDE SEQUENCE [LARGE SCALE GENOMIC DNA]</scope>
    <source>
        <strain evidence="3 5">LSS78</strain>
    </source>
</reference>
<evidence type="ECO:0000313" key="1">
    <source>
        <dbReference type="EMBL" id="AGB58269.1"/>
    </source>
</evidence>
<evidence type="ECO:0000313" key="5">
    <source>
        <dbReference type="Proteomes" id="UP000074356"/>
    </source>
</evidence>
<sequence length="349" mass="41207">MKIITCASFYGSGSSALTDLVAEYSCVKDLTNYEFRFLYDIDGVSDLEHYLCECHDRHNAGHALKRFKRLSEFNAGTFFNARYEPFFNNQYMKLTRKFIDSIIDFSYPGWWFYDVYDKGKVLYYILIQWDKILRKLTNGKKSILSRERIFCSHPSQEKFIESVQNYVASLMQAANPEGLPFLEVDQLVPSQNLNRILRYFSDDITVFIVDRDPRDVYTSNRFYWKENICPTDDVNTFCDWFLYTRKSGKVESYNTNQVIKLRFEDMIYKYDETVAKIEMLTGLDSSLHSMQFKKFNPQQSVNNTQIWKKHNIEVEIKVIEERLAEYLYPFDEVNSDAVPGVKQEGGKIF</sequence>
<reference evidence="4 6" key="4">
    <citation type="submission" date="2019-06" db="EMBL/GenBank/DDBJ databases">
        <title>Comprehensive assessment of Oxford Nanopore MinION sequencing for bacterial characterization and routine diagnosis.</title>
        <authorList>
            <person name="Tan S."/>
            <person name="Dvorak C.M.T."/>
            <person name="Gebhart C."/>
            <person name="Estrada A."/>
            <person name="Marthaler D.G."/>
            <person name="Murtaugh M.P."/>
        </authorList>
    </citation>
    <scope>NUCLEOTIDE SEQUENCE [LARGE SCALE GENOMIC DNA]</scope>
    <source>
        <strain evidence="4 6">2017UMN1435.21</strain>
    </source>
</reference>
<dbReference type="RefSeq" id="WP_024393616.1">
    <property type="nucleotide sequence ID" value="NZ_CEGW01000007.1"/>
</dbReference>
<gene>
    <name evidence="2" type="primary">cps12L</name>
    <name evidence="3" type="ORF">ERS132440_01768</name>
    <name evidence="4" type="ORF">FH692_03305</name>
</gene>
<reference evidence="1" key="1">
    <citation type="submission" date="2012-10" db="EMBL/GenBank/DDBJ databases">
        <title>Development of a multiplex PCR assay for identification serotypes of Streptococcus suis.</title>
        <authorList>
            <person name="Liu Z."/>
            <person name="Zheng H."/>
            <person name="Bai X."/>
            <person name="Ji S."/>
            <person name="Liu K."/>
            <person name="Xu J."/>
        </authorList>
    </citation>
    <scope>NUCLEOTIDE SEQUENCE</scope>
    <source>
        <strain evidence="1">8830</strain>
    </source>
</reference>
<accession>M1VDB4</accession>
<protein>
    <recommendedName>
        <fullName evidence="7">Sulfotransferase domain-containing protein</fullName>
    </recommendedName>
</protein>
<proteinExistence type="predicted"/>
<dbReference type="InterPro" id="IPR027417">
    <property type="entry name" value="P-loop_NTPase"/>
</dbReference>
<dbReference type="Proteomes" id="UP000315224">
    <property type="component" value="Unassembled WGS sequence"/>
</dbReference>